<dbReference type="AlphaFoldDB" id="A0A137NXE9"/>
<dbReference type="EMBL" id="KQ964643">
    <property type="protein sequence ID" value="KXN67334.1"/>
    <property type="molecule type" value="Genomic_DNA"/>
</dbReference>
<evidence type="ECO:0000313" key="2">
    <source>
        <dbReference type="Proteomes" id="UP000070444"/>
    </source>
</evidence>
<proteinExistence type="predicted"/>
<feature type="non-terminal residue" evidence="1">
    <location>
        <position position="93"/>
    </location>
</feature>
<accession>A0A137NXE9</accession>
<reference evidence="1 2" key="1">
    <citation type="journal article" date="2015" name="Genome Biol. Evol.">
        <title>Phylogenomic analyses indicate that early fungi evolved digesting cell walls of algal ancestors of land plants.</title>
        <authorList>
            <person name="Chang Y."/>
            <person name="Wang S."/>
            <person name="Sekimoto S."/>
            <person name="Aerts A.L."/>
            <person name="Choi C."/>
            <person name="Clum A."/>
            <person name="LaButti K.M."/>
            <person name="Lindquist E.A."/>
            <person name="Yee Ngan C."/>
            <person name="Ohm R.A."/>
            <person name="Salamov A.A."/>
            <person name="Grigoriev I.V."/>
            <person name="Spatafora J.W."/>
            <person name="Berbee M.L."/>
        </authorList>
    </citation>
    <scope>NUCLEOTIDE SEQUENCE [LARGE SCALE GENOMIC DNA]</scope>
    <source>
        <strain evidence="1 2">NRRL 28638</strain>
    </source>
</reference>
<evidence type="ECO:0000313" key="1">
    <source>
        <dbReference type="EMBL" id="KXN67334.1"/>
    </source>
</evidence>
<protein>
    <submittedName>
        <fullName evidence="1">Uncharacterized protein</fullName>
    </submittedName>
</protein>
<gene>
    <name evidence="1" type="ORF">CONCODRAFT_80204</name>
</gene>
<organism evidence="1 2">
    <name type="scientific">Conidiobolus coronatus (strain ATCC 28846 / CBS 209.66 / NRRL 28638)</name>
    <name type="common">Delacroixia coronata</name>
    <dbReference type="NCBI Taxonomy" id="796925"/>
    <lineage>
        <taxon>Eukaryota</taxon>
        <taxon>Fungi</taxon>
        <taxon>Fungi incertae sedis</taxon>
        <taxon>Zoopagomycota</taxon>
        <taxon>Entomophthoromycotina</taxon>
        <taxon>Entomophthoromycetes</taxon>
        <taxon>Entomophthorales</taxon>
        <taxon>Ancylistaceae</taxon>
        <taxon>Conidiobolus</taxon>
    </lineage>
</organism>
<dbReference type="Proteomes" id="UP000070444">
    <property type="component" value="Unassembled WGS sequence"/>
</dbReference>
<keyword evidence="2" id="KW-1185">Reference proteome</keyword>
<name>A0A137NXE9_CONC2</name>
<sequence>MEMHLFYYDMSLGLLNEYTSLNLTQAQLTPIRLKILQICNQMTDNILHRTKPNSSELDPNLEYYSYLVTLHNFKLINHLPAAEKFEIFMNSLL</sequence>